<comment type="similarity">
    <text evidence="2">Belongs to the PC-esterase family. TBL subfamily.</text>
</comment>
<proteinExistence type="inferred from homology"/>
<name>A0A7J0H637_9ERIC</name>
<evidence type="ECO:0000256" key="7">
    <source>
        <dbReference type="SAM" id="MobiDB-lite"/>
    </source>
</evidence>
<feature type="compositionally biased region" description="Polar residues" evidence="7">
    <location>
        <begin position="121"/>
        <end position="149"/>
    </location>
</feature>
<feature type="domain" description="Trichome birefringence-like N-terminal" evidence="10">
    <location>
        <begin position="299"/>
        <end position="351"/>
    </location>
</feature>
<feature type="compositionally biased region" description="Basic and acidic residues" evidence="7">
    <location>
        <begin position="92"/>
        <end position="103"/>
    </location>
</feature>
<keyword evidence="6 8" id="KW-0472">Membrane</keyword>
<dbReference type="GO" id="GO:0005794">
    <property type="term" value="C:Golgi apparatus"/>
    <property type="evidence" value="ECO:0007669"/>
    <property type="project" value="TreeGrafter"/>
</dbReference>
<protein>
    <submittedName>
        <fullName evidence="11">Trichome birefringence-like protein</fullName>
    </submittedName>
</protein>
<dbReference type="PANTHER" id="PTHR32285">
    <property type="entry name" value="PROTEIN TRICHOME BIREFRINGENCE-LIKE 9-RELATED"/>
    <property type="match status" value="1"/>
</dbReference>
<dbReference type="InterPro" id="IPR029962">
    <property type="entry name" value="TBL"/>
</dbReference>
<evidence type="ECO:0000259" key="9">
    <source>
        <dbReference type="Pfam" id="PF13839"/>
    </source>
</evidence>
<evidence type="ECO:0000256" key="4">
    <source>
        <dbReference type="ARBA" id="ARBA00022968"/>
    </source>
</evidence>
<dbReference type="GO" id="GO:0016020">
    <property type="term" value="C:membrane"/>
    <property type="evidence" value="ECO:0007669"/>
    <property type="project" value="UniProtKB-SubCell"/>
</dbReference>
<sequence length="634" mass="72286">MADSPTTKQSPTKTATTPDSKKSFVFSPPSSSPFGTRKSMAVVYCFTFFFISCIIIIFFNNPSNSHSSIWFTNIHKTRSQFSAIFSRLFPDTTHDSSPRDSLRRSQNFPFPFSREIDGFSRKTNSSLKGNNKRSSSANNTKLSGNQIMDSNRPKKGESEKEKSSVKFSQENDGFSGKTNSLSSGSNQTSSAAPKSLTSDNQVLGLNSSVKGHSEKSRYVKSGSKKGSTNKNVMVNSLSDSVKNVTMKRVVSTNATGTEGVKEKIMVPNHISLLKKQSNGTNDVPMTEQRPENSFDLLRHCDIFDGSWVKDDSYPLYPSGSCPCIDEPFDCFRNGRGDNGYEKFRWQPKGCNIPRLNGRDMLDLLRGKRLVYVGDSLNRNMWESMVCTLRSSVKDKSRVFEASGRQEFRTEHSYSFLFTDYNCSVEFFRSTFLVQEWEMPDLNGLKKETLRLDLIERKGYYQEGSHVYGELNVVEAFRKAMTTWARWIDANINPTKTLVFFRGYSASHFSGGQWNSGGQCDSETDPIKNEAYLSQYPPIMSMLERVMKGMETPVFYLNVTKMTDFRKDAHPSIYRKQNWTEEEKRSPLRFQDCSHWCLPGVPDIWNELLYAQIFLKHNQKQQQQQQQQLQQQKSP</sequence>
<feature type="transmembrane region" description="Helical" evidence="8">
    <location>
        <begin position="41"/>
        <end position="59"/>
    </location>
</feature>
<feature type="region of interest" description="Disordered" evidence="7">
    <location>
        <begin position="92"/>
        <end position="236"/>
    </location>
</feature>
<comment type="subcellular location">
    <subcellularLocation>
        <location evidence="1">Membrane</location>
        <topology evidence="1">Single-pass membrane protein</topology>
    </subcellularLocation>
</comment>
<dbReference type="PANTHER" id="PTHR32285:SF22">
    <property type="entry name" value="PROTEIN TRICHOME BIREFRINGENCE"/>
    <property type="match status" value="1"/>
</dbReference>
<keyword evidence="4" id="KW-0735">Signal-anchor</keyword>
<accession>A0A7J0H637</accession>
<keyword evidence="5 8" id="KW-1133">Transmembrane helix</keyword>
<gene>
    <name evidence="11" type="ORF">Acr_26g0014930</name>
</gene>
<feature type="compositionally biased region" description="Basic and acidic residues" evidence="7">
    <location>
        <begin position="151"/>
        <end position="164"/>
    </location>
</feature>
<organism evidence="11 12">
    <name type="scientific">Actinidia rufa</name>
    <dbReference type="NCBI Taxonomy" id="165716"/>
    <lineage>
        <taxon>Eukaryota</taxon>
        <taxon>Viridiplantae</taxon>
        <taxon>Streptophyta</taxon>
        <taxon>Embryophyta</taxon>
        <taxon>Tracheophyta</taxon>
        <taxon>Spermatophyta</taxon>
        <taxon>Magnoliopsida</taxon>
        <taxon>eudicotyledons</taxon>
        <taxon>Gunneridae</taxon>
        <taxon>Pentapetalae</taxon>
        <taxon>asterids</taxon>
        <taxon>Ericales</taxon>
        <taxon>Actinidiaceae</taxon>
        <taxon>Actinidia</taxon>
    </lineage>
</organism>
<evidence type="ECO:0000256" key="1">
    <source>
        <dbReference type="ARBA" id="ARBA00004167"/>
    </source>
</evidence>
<keyword evidence="12" id="KW-1185">Reference proteome</keyword>
<feature type="compositionally biased region" description="Low complexity" evidence="7">
    <location>
        <begin position="178"/>
        <end position="190"/>
    </location>
</feature>
<evidence type="ECO:0000256" key="6">
    <source>
        <dbReference type="ARBA" id="ARBA00023136"/>
    </source>
</evidence>
<evidence type="ECO:0000256" key="8">
    <source>
        <dbReference type="SAM" id="Phobius"/>
    </source>
</evidence>
<dbReference type="OrthoDB" id="630188at2759"/>
<evidence type="ECO:0000313" key="12">
    <source>
        <dbReference type="Proteomes" id="UP000585474"/>
    </source>
</evidence>
<feature type="region of interest" description="Disordered" evidence="7">
    <location>
        <begin position="1"/>
        <end position="34"/>
    </location>
</feature>
<reference evidence="11 12" key="1">
    <citation type="submission" date="2019-07" db="EMBL/GenBank/DDBJ databases">
        <title>De Novo Assembly of kiwifruit Actinidia rufa.</title>
        <authorList>
            <person name="Sugita-Konishi S."/>
            <person name="Sato K."/>
            <person name="Mori E."/>
            <person name="Abe Y."/>
            <person name="Kisaki G."/>
            <person name="Hamano K."/>
            <person name="Suezawa K."/>
            <person name="Otani M."/>
            <person name="Fukuda T."/>
            <person name="Manabe T."/>
            <person name="Gomi K."/>
            <person name="Tabuchi M."/>
            <person name="Akimitsu K."/>
            <person name="Kataoka I."/>
        </authorList>
    </citation>
    <scope>NUCLEOTIDE SEQUENCE [LARGE SCALE GENOMIC DNA]</scope>
    <source>
        <strain evidence="12">cv. Fuchu</strain>
    </source>
</reference>
<dbReference type="GO" id="GO:0016413">
    <property type="term" value="F:O-acetyltransferase activity"/>
    <property type="evidence" value="ECO:0007669"/>
    <property type="project" value="InterPro"/>
</dbReference>
<evidence type="ECO:0000256" key="2">
    <source>
        <dbReference type="ARBA" id="ARBA00007727"/>
    </source>
</evidence>
<dbReference type="EMBL" id="BJWL01000026">
    <property type="protein sequence ID" value="GFZ18224.1"/>
    <property type="molecule type" value="Genomic_DNA"/>
</dbReference>
<keyword evidence="3 8" id="KW-0812">Transmembrane</keyword>
<dbReference type="Pfam" id="PF14416">
    <property type="entry name" value="PMR5N"/>
    <property type="match status" value="1"/>
</dbReference>
<dbReference type="Proteomes" id="UP000585474">
    <property type="component" value="Unassembled WGS sequence"/>
</dbReference>
<evidence type="ECO:0000256" key="5">
    <source>
        <dbReference type="ARBA" id="ARBA00022989"/>
    </source>
</evidence>
<dbReference type="Pfam" id="PF13839">
    <property type="entry name" value="PC-Esterase"/>
    <property type="match status" value="1"/>
</dbReference>
<dbReference type="InterPro" id="IPR025846">
    <property type="entry name" value="TBL_N"/>
</dbReference>
<feature type="domain" description="Trichome birefringence-like C-terminal" evidence="9">
    <location>
        <begin position="455"/>
        <end position="610"/>
    </location>
</feature>
<dbReference type="AlphaFoldDB" id="A0A7J0H637"/>
<evidence type="ECO:0000313" key="11">
    <source>
        <dbReference type="EMBL" id="GFZ18224.1"/>
    </source>
</evidence>
<dbReference type="InterPro" id="IPR026057">
    <property type="entry name" value="TBL_C"/>
</dbReference>
<feature type="compositionally biased region" description="Polar residues" evidence="7">
    <location>
        <begin position="191"/>
        <end position="210"/>
    </location>
</feature>
<comment type="caution">
    <text evidence="11">The sequence shown here is derived from an EMBL/GenBank/DDBJ whole genome shotgun (WGS) entry which is preliminary data.</text>
</comment>
<evidence type="ECO:0000259" key="10">
    <source>
        <dbReference type="Pfam" id="PF14416"/>
    </source>
</evidence>
<evidence type="ECO:0000256" key="3">
    <source>
        <dbReference type="ARBA" id="ARBA00022692"/>
    </source>
</evidence>